<dbReference type="InterPro" id="IPR032466">
    <property type="entry name" value="Metal_Hydrolase"/>
</dbReference>
<gene>
    <name evidence="3" type="ORF">HAHE_02110</name>
</gene>
<dbReference type="Pfam" id="PF04909">
    <property type="entry name" value="Amidohydro_2"/>
    <property type="match status" value="1"/>
</dbReference>
<accession>A0ABM7RAB6</accession>
<dbReference type="EMBL" id="AP024702">
    <property type="protein sequence ID" value="BCX46303.1"/>
    <property type="molecule type" value="Genomic_DNA"/>
</dbReference>
<proteinExistence type="inferred from homology"/>
<dbReference type="PANTHER" id="PTHR43569">
    <property type="entry name" value="AMIDOHYDROLASE"/>
    <property type="match status" value="1"/>
</dbReference>
<organism evidence="3 4">
    <name type="scientific">Haloferula helveola</name>
    <dbReference type="NCBI Taxonomy" id="490095"/>
    <lineage>
        <taxon>Bacteria</taxon>
        <taxon>Pseudomonadati</taxon>
        <taxon>Verrucomicrobiota</taxon>
        <taxon>Verrucomicrobiia</taxon>
        <taxon>Verrucomicrobiales</taxon>
        <taxon>Verrucomicrobiaceae</taxon>
        <taxon>Haloferula</taxon>
    </lineage>
</organism>
<keyword evidence="4" id="KW-1185">Reference proteome</keyword>
<sequence>MVRAEVIDTHVHLWDLSRPEGIYWIKEDDKVLRRSYTPADFEKLAKENGVGGVVVVQAGQSLPDNQWNLDVTAKNRSLFRGVVGNLSEVIGSDEFRPLFDKLCEDPRYVGYRLSGRLREDLDEAFYRDLKLTAERGRTVDFLVGKYDLEDVKEIATAVPELKIIIDHFGNVVLDGEPLDPAWVAEFRKVAKCPNVRCKVSALYGRFQSPPAPKVLSAYREILDLAWDCFGEDRLIYGSDWPVTRRTGDYASVLDLTRSYFRDKGDGVLAKVMGSNAAGFYGVPLLGEDSK</sequence>
<evidence type="ECO:0000313" key="3">
    <source>
        <dbReference type="EMBL" id="BCX46303.1"/>
    </source>
</evidence>
<evidence type="ECO:0000256" key="1">
    <source>
        <dbReference type="ARBA" id="ARBA00038310"/>
    </source>
</evidence>
<evidence type="ECO:0000259" key="2">
    <source>
        <dbReference type="Pfam" id="PF04909"/>
    </source>
</evidence>
<dbReference type="SUPFAM" id="SSF51556">
    <property type="entry name" value="Metallo-dependent hydrolases"/>
    <property type="match status" value="1"/>
</dbReference>
<dbReference type="InterPro" id="IPR006680">
    <property type="entry name" value="Amidohydro-rel"/>
</dbReference>
<dbReference type="InterPro" id="IPR052350">
    <property type="entry name" value="Metallo-dep_Lactonases"/>
</dbReference>
<dbReference type="PANTHER" id="PTHR43569:SF2">
    <property type="entry name" value="AMIDOHYDROLASE-RELATED DOMAIN-CONTAINING PROTEIN"/>
    <property type="match status" value="1"/>
</dbReference>
<comment type="similarity">
    <text evidence="1">Belongs to the metallo-dependent hydrolases superfamily.</text>
</comment>
<evidence type="ECO:0000313" key="4">
    <source>
        <dbReference type="Proteomes" id="UP001374893"/>
    </source>
</evidence>
<protein>
    <submittedName>
        <fullName evidence="3">Amidohydrolase</fullName>
    </submittedName>
</protein>
<dbReference type="Proteomes" id="UP001374893">
    <property type="component" value="Chromosome"/>
</dbReference>
<feature type="domain" description="Amidohydrolase-related" evidence="2">
    <location>
        <begin position="7"/>
        <end position="281"/>
    </location>
</feature>
<name>A0ABM7RAB6_9BACT</name>
<dbReference type="Gene3D" id="3.20.20.140">
    <property type="entry name" value="Metal-dependent hydrolases"/>
    <property type="match status" value="1"/>
</dbReference>
<reference evidence="3 4" key="1">
    <citation type="submission" date="2021-06" db="EMBL/GenBank/DDBJ databases">
        <title>Complete genome of Haloferula helveola possessing various polysaccharide degrading enzymes.</title>
        <authorList>
            <person name="Takami H."/>
            <person name="Huang C."/>
            <person name="Hamasaki K."/>
        </authorList>
    </citation>
    <scope>NUCLEOTIDE SEQUENCE [LARGE SCALE GENOMIC DNA]</scope>
    <source>
        <strain evidence="3 4">CN-1</strain>
    </source>
</reference>